<evidence type="ECO:0000256" key="11">
    <source>
        <dbReference type="ARBA" id="ARBA00038000"/>
    </source>
</evidence>
<evidence type="ECO:0000256" key="2">
    <source>
        <dbReference type="ARBA" id="ARBA00022490"/>
    </source>
</evidence>
<keyword evidence="16" id="KW-1185">Reference proteome</keyword>
<dbReference type="Gene3D" id="3.30.1490.20">
    <property type="entry name" value="ATP-grasp fold, A domain"/>
    <property type="match status" value="1"/>
</dbReference>
<dbReference type="GO" id="GO:0003677">
    <property type="term" value="F:DNA binding"/>
    <property type="evidence" value="ECO:0007669"/>
    <property type="project" value="UniProtKB-KW"/>
</dbReference>
<dbReference type="AlphaFoldDB" id="G0EPC8"/>
<keyword evidence="8" id="KW-0267">Excision nuclease</keyword>
<dbReference type="PANTHER" id="PTHR43152:SF3">
    <property type="entry name" value="UVRABC SYSTEM PROTEIN A"/>
    <property type="match status" value="1"/>
</dbReference>
<dbReference type="GO" id="GO:0005737">
    <property type="term" value="C:cytoplasm"/>
    <property type="evidence" value="ECO:0007669"/>
    <property type="project" value="UniProtKB-SubCell"/>
</dbReference>
<dbReference type="KEGG" id="bip:Bint_2594"/>
<dbReference type="PANTHER" id="PTHR43152">
    <property type="entry name" value="UVRABC SYSTEM PROTEIN A"/>
    <property type="match status" value="1"/>
</dbReference>
<evidence type="ECO:0000256" key="7">
    <source>
        <dbReference type="ARBA" id="ARBA00022840"/>
    </source>
</evidence>
<dbReference type="InterPro" id="IPR027417">
    <property type="entry name" value="P-loop_NTPase"/>
</dbReference>
<feature type="domain" description="ABC transporter" evidence="14">
    <location>
        <begin position="318"/>
        <end position="556"/>
    </location>
</feature>
<dbReference type="HOGENOM" id="CLU_306229_0_0_12"/>
<evidence type="ECO:0000256" key="8">
    <source>
        <dbReference type="ARBA" id="ARBA00022881"/>
    </source>
</evidence>
<keyword evidence="5" id="KW-0227">DNA damage</keyword>
<accession>G0EPC8</accession>
<proteinExistence type="inferred from homology"/>
<dbReference type="PROSITE" id="PS50893">
    <property type="entry name" value="ABC_TRANSPORTER_2"/>
    <property type="match status" value="1"/>
</dbReference>
<dbReference type="GO" id="GO:0004518">
    <property type="term" value="F:nuclease activity"/>
    <property type="evidence" value="ECO:0007669"/>
    <property type="project" value="UniProtKB-KW"/>
</dbReference>
<keyword evidence="4" id="KW-0547">Nucleotide-binding</keyword>
<sequence length="1050" mass="121453">MKINNLIANNIINLNKNIDFDKSISISGLSGSGKTTFCKVVSDESLKRIVTLLPKVEYRFLFSEFLKTNFSAQNITNIPLTFFLEKTSTSSNVRSTVGTYTPIFKTIRSLFAKKYKCPSEFFSFNNSKFWCKKCKGRGYNAMVECKECNSERYSDEIKKYTITCHDKEYNIIDFNKMNIFKLIELSDELGFNKSIKKMLDNMIKLNIGYLSLDRIVSTLSGGETTRLLLSEFITYSVNSLIIADELSIGLDEDSLYNMLEQIGDLSNNNQLWLIDHNNIVINSTQEKIYFGPKSGKYGGKIVDESPRPKEEFFEINESEAKDYYVFSDLEKRNLKIKELKIPENRLISIVGESGCGKSTLVNDCISSVFNKLYKNAKLILIGQNRNQSITSKSTIETFLDIKNNLSKIKDLNKNAPIEDIINMIDTNEKAYKYLSSLIDLGLGYLNLNRKIQTLSTGEFQCVHLISELFIDLNKKTLFIFDEPSKGLSQNILNKFMKYIHNILNNKNITVIMIEHNSYIIKLSDFIIDFGKRTDNIISHLNILSNSKYHDNKKKNNKNIMIKSSISNKSGIEYLKDEEVEDYFKKSENIFKGGILKNISQTARWIYGDYFSDEVIPEIAIDFESQLYSKNTFLYETLGIVNRIISLGDNVLIDDIDIFDYYNEENLCKCCRGNSVIDSFNINNIIKNKDSNLWNDLFEDDIMKALKNYNFQKIKFLFKEIKKDSKLDLNKDFSKMNPDEINTFLYGYWKTDFYDSDKKTRRYWKGIIFLIKKYMKQSKSKLKEIINSSKEEIICPICNGSILGHNNKFYIKNKDIRDILSSSISENMNILSDIEPINSVIDILGKDIKLNYDVSNLPQDKQAKLKLLEIYYSSFYGFYIVLKNINPFKDYAKKIIENIAINNKVIICDYKNINDTKENILNNDFSNYKINSFVYELFGFKKISTEINKIIKSYPCEHCNGKKLIREEGVFEGIDAYEVPCDICGETGISEKGLKQIIDGYSVDTWINGTISDVIKNNINIKDIKDIKIYSKIKDLNKKELMNLLNYLKEK</sequence>
<evidence type="ECO:0000256" key="9">
    <source>
        <dbReference type="ARBA" id="ARBA00023125"/>
    </source>
</evidence>
<reference evidence="15 16" key="1">
    <citation type="journal article" date="2011" name="BMC Genomics">
        <title>Complete genome sequence of Brachyspira intermedia reveals unique genomic features in Brachyspira species and phage-mediated horizontal gene transfer.</title>
        <authorList>
            <person name="Hafstrom T."/>
            <person name="Jansson D.S."/>
            <person name="Segerman B."/>
        </authorList>
    </citation>
    <scope>NUCLEOTIDE SEQUENCE [LARGE SCALE GENOMIC DNA]</scope>
    <source>
        <strain evidence="16">ATCC 51140 / PWS/A</strain>
    </source>
</reference>
<name>G0EPC8_BRAIP</name>
<dbReference type="GO" id="GO:0006281">
    <property type="term" value="P:DNA repair"/>
    <property type="evidence" value="ECO:0007669"/>
    <property type="project" value="UniProtKB-KW"/>
</dbReference>
<comment type="similarity">
    <text evidence="11">Belongs to the ABC transporter superfamily. UvrA family.</text>
</comment>
<evidence type="ECO:0000256" key="1">
    <source>
        <dbReference type="ARBA" id="ARBA00004496"/>
    </source>
</evidence>
<dbReference type="Gene3D" id="1.10.8.280">
    <property type="entry name" value="ABC transporter ATPase domain-like"/>
    <property type="match status" value="1"/>
</dbReference>
<keyword evidence="10" id="KW-0234">DNA repair</keyword>
<dbReference type="Gene3D" id="3.40.50.300">
    <property type="entry name" value="P-loop containing nucleotide triphosphate hydrolases"/>
    <property type="match status" value="3"/>
</dbReference>
<dbReference type="eggNOG" id="COG0178">
    <property type="taxonomic scope" value="Bacteria"/>
</dbReference>
<evidence type="ECO:0000313" key="15">
    <source>
        <dbReference type="EMBL" id="AEM23198.1"/>
    </source>
</evidence>
<dbReference type="GO" id="GO:0005524">
    <property type="term" value="F:ATP binding"/>
    <property type="evidence" value="ECO:0007669"/>
    <property type="project" value="UniProtKB-KW"/>
</dbReference>
<evidence type="ECO:0000256" key="13">
    <source>
        <dbReference type="ARBA" id="ARBA00042156"/>
    </source>
</evidence>
<comment type="subcellular location">
    <subcellularLocation>
        <location evidence="1">Cytoplasm</location>
    </subcellularLocation>
</comment>
<dbReference type="Pfam" id="PF00005">
    <property type="entry name" value="ABC_tran"/>
    <property type="match status" value="1"/>
</dbReference>
<dbReference type="InterPro" id="IPR013815">
    <property type="entry name" value="ATP_grasp_subdomain_1"/>
</dbReference>
<dbReference type="InterPro" id="IPR003439">
    <property type="entry name" value="ABC_transporter-like_ATP-bd"/>
</dbReference>
<keyword evidence="6" id="KW-0228">DNA excision</keyword>
<evidence type="ECO:0000256" key="10">
    <source>
        <dbReference type="ARBA" id="ARBA00023204"/>
    </source>
</evidence>
<dbReference type="PATRIC" id="fig|1045858.4.peg.2596"/>
<evidence type="ECO:0000256" key="3">
    <source>
        <dbReference type="ARBA" id="ARBA00022737"/>
    </source>
</evidence>
<dbReference type="OrthoDB" id="9809851at2"/>
<dbReference type="EMBL" id="CP002874">
    <property type="protein sequence ID" value="AEM23198.1"/>
    <property type="molecule type" value="Genomic_DNA"/>
</dbReference>
<evidence type="ECO:0000256" key="12">
    <source>
        <dbReference type="ARBA" id="ARBA00039316"/>
    </source>
</evidence>
<dbReference type="GeneID" id="44971088"/>
<dbReference type="Gene3D" id="1.20.1580.10">
    <property type="entry name" value="ABC transporter ATPase like domain"/>
    <property type="match status" value="3"/>
</dbReference>
<gene>
    <name evidence="15" type="ordered locus">Bint_2594</name>
</gene>
<dbReference type="RefSeq" id="WP_014488990.1">
    <property type="nucleotide sequence ID" value="NC_017243.1"/>
</dbReference>
<protein>
    <recommendedName>
        <fullName evidence="12">UvrABC system protein A</fullName>
    </recommendedName>
    <alternativeName>
        <fullName evidence="13">Excinuclease ABC subunit A</fullName>
    </alternativeName>
</protein>
<evidence type="ECO:0000256" key="5">
    <source>
        <dbReference type="ARBA" id="ARBA00022763"/>
    </source>
</evidence>
<dbReference type="InterPro" id="IPR003593">
    <property type="entry name" value="AAA+_ATPase"/>
</dbReference>
<evidence type="ECO:0000259" key="14">
    <source>
        <dbReference type="PROSITE" id="PS50893"/>
    </source>
</evidence>
<keyword evidence="9" id="KW-0238">DNA-binding</keyword>
<evidence type="ECO:0000313" key="16">
    <source>
        <dbReference type="Proteomes" id="UP000008522"/>
    </source>
</evidence>
<keyword evidence="7" id="KW-0067">ATP-binding</keyword>
<dbReference type="GO" id="GO:0016887">
    <property type="term" value="F:ATP hydrolysis activity"/>
    <property type="evidence" value="ECO:0007669"/>
    <property type="project" value="InterPro"/>
</dbReference>
<keyword evidence="2" id="KW-0963">Cytoplasm</keyword>
<keyword evidence="3" id="KW-0677">Repeat</keyword>
<evidence type="ECO:0000256" key="4">
    <source>
        <dbReference type="ARBA" id="ARBA00022741"/>
    </source>
</evidence>
<dbReference type="Proteomes" id="UP000008522">
    <property type="component" value="Chromosome"/>
</dbReference>
<organism evidence="15 16">
    <name type="scientific">Brachyspira intermedia (strain ATCC 51140 / PWS/A)</name>
    <name type="common">Serpulina intermedia</name>
    <dbReference type="NCBI Taxonomy" id="1045858"/>
    <lineage>
        <taxon>Bacteria</taxon>
        <taxon>Pseudomonadati</taxon>
        <taxon>Spirochaetota</taxon>
        <taxon>Spirochaetia</taxon>
        <taxon>Brachyspirales</taxon>
        <taxon>Brachyspiraceae</taxon>
        <taxon>Brachyspira</taxon>
    </lineage>
</organism>
<dbReference type="SMART" id="SM00382">
    <property type="entry name" value="AAA"/>
    <property type="match status" value="1"/>
</dbReference>
<evidence type="ECO:0000256" key="6">
    <source>
        <dbReference type="ARBA" id="ARBA00022769"/>
    </source>
</evidence>
<dbReference type="SUPFAM" id="SSF52540">
    <property type="entry name" value="P-loop containing nucleoside triphosphate hydrolases"/>
    <property type="match status" value="2"/>
</dbReference>